<evidence type="ECO:0000313" key="2">
    <source>
        <dbReference type="Proteomes" id="UP001551176"/>
    </source>
</evidence>
<sequence length="221" mass="23849">MTVTLPAPPPRIARLPRNRVGYPVPWFVATVDGEPDFRIVGPGKMNGALMLRCCWICGDSMVNRTLGEAATQYAYVVGPMCAANRTSAEPPAHRACAIYAATACPFLTTPGMRRRDSNLPADASEPDGVMIRRNPGVAVVWVTNGWHTIPGYRLFHLGEPAEVLWFAEGRPATRGEALAGIDSGMPILQAEAEQDPDPALAQAMLEVQYERALDLLPGGAR</sequence>
<gene>
    <name evidence="1" type="ORF">ABZ921_40805</name>
</gene>
<accession>A0ABV3C160</accession>
<reference evidence="1 2" key="1">
    <citation type="submission" date="2024-06" db="EMBL/GenBank/DDBJ databases">
        <title>The Natural Products Discovery Center: Release of the First 8490 Sequenced Strains for Exploring Actinobacteria Biosynthetic Diversity.</title>
        <authorList>
            <person name="Kalkreuter E."/>
            <person name="Kautsar S.A."/>
            <person name="Yang D."/>
            <person name="Bader C.D."/>
            <person name="Teijaro C.N."/>
            <person name="Fluegel L."/>
            <person name="Davis C.M."/>
            <person name="Simpson J.R."/>
            <person name="Lauterbach L."/>
            <person name="Steele A.D."/>
            <person name="Gui C."/>
            <person name="Meng S."/>
            <person name="Li G."/>
            <person name="Viehrig K."/>
            <person name="Ye F."/>
            <person name="Su P."/>
            <person name="Kiefer A.F."/>
            <person name="Nichols A."/>
            <person name="Cepeda A.J."/>
            <person name="Yan W."/>
            <person name="Fan B."/>
            <person name="Jiang Y."/>
            <person name="Adhikari A."/>
            <person name="Zheng C.-J."/>
            <person name="Schuster L."/>
            <person name="Cowan T.M."/>
            <person name="Smanski M.J."/>
            <person name="Chevrette M.G."/>
            <person name="De Carvalho L.P.S."/>
            <person name="Shen B."/>
        </authorList>
    </citation>
    <scope>NUCLEOTIDE SEQUENCE [LARGE SCALE GENOMIC DNA]</scope>
    <source>
        <strain evidence="1 2">NPDC046838</strain>
    </source>
</reference>
<dbReference type="EMBL" id="JBEYXV010000039">
    <property type="protein sequence ID" value="MEU6826986.1"/>
    <property type="molecule type" value="Genomic_DNA"/>
</dbReference>
<proteinExistence type="predicted"/>
<comment type="caution">
    <text evidence="1">The sequence shown here is derived from an EMBL/GenBank/DDBJ whole genome shotgun (WGS) entry which is preliminary data.</text>
</comment>
<dbReference type="Proteomes" id="UP001551176">
    <property type="component" value="Unassembled WGS sequence"/>
</dbReference>
<dbReference type="RefSeq" id="WP_359358851.1">
    <property type="nucleotide sequence ID" value="NZ_JBEYXV010000039.1"/>
</dbReference>
<keyword evidence="2" id="KW-1185">Reference proteome</keyword>
<organism evidence="1 2">
    <name type="scientific">Streptomyces atriruber</name>
    <dbReference type="NCBI Taxonomy" id="545121"/>
    <lineage>
        <taxon>Bacteria</taxon>
        <taxon>Bacillati</taxon>
        <taxon>Actinomycetota</taxon>
        <taxon>Actinomycetes</taxon>
        <taxon>Kitasatosporales</taxon>
        <taxon>Streptomycetaceae</taxon>
        <taxon>Streptomyces</taxon>
    </lineage>
</organism>
<name>A0ABV3C160_9ACTN</name>
<protein>
    <submittedName>
        <fullName evidence="1">Uncharacterized protein</fullName>
    </submittedName>
</protein>
<evidence type="ECO:0000313" key="1">
    <source>
        <dbReference type="EMBL" id="MEU6826986.1"/>
    </source>
</evidence>